<comment type="similarity">
    <text evidence="1 2">Belongs to the short-chain dehydrogenases/reductases (SDR) family.</text>
</comment>
<dbReference type="EC" id="1.-.-.-" evidence="3"/>
<dbReference type="InterPro" id="IPR050259">
    <property type="entry name" value="SDR"/>
</dbReference>
<reference evidence="3" key="1">
    <citation type="submission" date="2014-09" db="EMBL/GenBank/DDBJ databases">
        <authorList>
            <person name="GOMEZ-VALERO Laura"/>
        </authorList>
    </citation>
    <scope>NUCLEOTIDE SEQUENCE</scope>
    <source>
        <strain evidence="3">ATCC33218</strain>
    </source>
</reference>
<dbReference type="STRING" id="451.B6N58_07090"/>
<evidence type="ECO:0000313" key="3">
    <source>
        <dbReference type="EMBL" id="CEG61070.1"/>
    </source>
</evidence>
<dbReference type="PANTHER" id="PTHR42879">
    <property type="entry name" value="3-OXOACYL-(ACYL-CARRIER-PROTEIN) REDUCTASE"/>
    <property type="match status" value="1"/>
</dbReference>
<name>A0A098GGG0_LEGMI</name>
<evidence type="ECO:0000256" key="1">
    <source>
        <dbReference type="ARBA" id="ARBA00006484"/>
    </source>
</evidence>
<protein>
    <submittedName>
        <fullName evidence="4">NAD(P)-dependent dehydrogenase, short-chain alcohol dehydrogenase family</fullName>
    </submittedName>
    <submittedName>
        <fullName evidence="3">Uncharacterized oxidoreductase yvaG</fullName>
        <ecNumber evidence="3">1.-.-.-</ecNumber>
    </submittedName>
</protein>
<keyword evidence="3" id="KW-0560">Oxidoreductase</keyword>
<dbReference type="AlphaFoldDB" id="A0A098GGG0"/>
<dbReference type="PRINTS" id="PR00081">
    <property type="entry name" value="GDHRDH"/>
</dbReference>
<sequence length="264" mass="28533">MDFKLRNKTALVTGSTAGIGFAIAKMLAEEGATVAINGRTTKRVMEAIEQIKSFFPSAKLIAAPADLSVPQDSSKLINNIPSVDILVNNFGIYEVKQFNDISDDDWLRLFNSNVMSGIRLSRHYLPSMLKNDWGRIVFISSESGVQIPTEMIHYGVTKTAQVALARGIAETTAGTNITVNCVLPGPTKTEGVITFIENLAKEQNKTAKQVEQEIFTSVRPTSLLKRFAAPEEIAALVTYLCSPLSSATNGAALRADGGIVRAIL</sequence>
<evidence type="ECO:0000313" key="4">
    <source>
        <dbReference type="EMBL" id="SCY29292.1"/>
    </source>
</evidence>
<dbReference type="FunFam" id="3.40.50.720:FF:000084">
    <property type="entry name" value="Short-chain dehydrogenase reductase"/>
    <property type="match status" value="1"/>
</dbReference>
<dbReference type="GO" id="GO:0016491">
    <property type="term" value="F:oxidoreductase activity"/>
    <property type="evidence" value="ECO:0007669"/>
    <property type="project" value="UniProtKB-KW"/>
</dbReference>
<dbReference type="OrthoDB" id="9793325at2"/>
<dbReference type="Proteomes" id="UP000182998">
    <property type="component" value="Unassembled WGS sequence"/>
</dbReference>
<organism evidence="3 5">
    <name type="scientific">Legionella micdadei</name>
    <name type="common">Tatlockia micdadei</name>
    <dbReference type="NCBI Taxonomy" id="451"/>
    <lineage>
        <taxon>Bacteria</taxon>
        <taxon>Pseudomonadati</taxon>
        <taxon>Pseudomonadota</taxon>
        <taxon>Gammaproteobacteria</taxon>
        <taxon>Legionellales</taxon>
        <taxon>Legionellaceae</taxon>
        <taxon>Legionella</taxon>
    </lineage>
</organism>
<dbReference type="InterPro" id="IPR002347">
    <property type="entry name" value="SDR_fam"/>
</dbReference>
<evidence type="ECO:0000313" key="5">
    <source>
        <dbReference type="Proteomes" id="UP000032414"/>
    </source>
</evidence>
<dbReference type="SUPFAM" id="SSF51735">
    <property type="entry name" value="NAD(P)-binding Rossmann-fold domains"/>
    <property type="match status" value="1"/>
</dbReference>
<dbReference type="HOGENOM" id="CLU_010194_1_2_6"/>
<reference evidence="4 6" key="3">
    <citation type="submission" date="2016-10" db="EMBL/GenBank/DDBJ databases">
        <authorList>
            <person name="Varghese N."/>
            <person name="Submissions S."/>
        </authorList>
    </citation>
    <scope>NUCLEOTIDE SEQUENCE [LARGE SCALE GENOMIC DNA]</scope>
    <source>
        <strain evidence="4 6">ATCC 33218</strain>
    </source>
</reference>
<reference evidence="5" key="2">
    <citation type="submission" date="2014-09" db="EMBL/GenBank/DDBJ databases">
        <authorList>
            <person name="Gomez-Valero L."/>
        </authorList>
    </citation>
    <scope>NUCLEOTIDE SEQUENCE [LARGE SCALE GENOMIC DNA]</scope>
    <source>
        <strain evidence="5">ATCC33218</strain>
    </source>
</reference>
<dbReference type="Proteomes" id="UP000032414">
    <property type="component" value="Chromosome I"/>
</dbReference>
<dbReference type="InterPro" id="IPR036291">
    <property type="entry name" value="NAD(P)-bd_dom_sf"/>
</dbReference>
<dbReference type="Pfam" id="PF00106">
    <property type="entry name" value="adh_short"/>
    <property type="match status" value="1"/>
</dbReference>
<dbReference type="PRINTS" id="PR00080">
    <property type="entry name" value="SDRFAMILY"/>
</dbReference>
<proteinExistence type="inferred from homology"/>
<evidence type="ECO:0000313" key="6">
    <source>
        <dbReference type="Proteomes" id="UP000182998"/>
    </source>
</evidence>
<dbReference type="RefSeq" id="WP_045099373.1">
    <property type="nucleotide sequence ID" value="NZ_CP020614.1"/>
</dbReference>
<accession>A0A098GGG0</accession>
<keyword evidence="6" id="KW-1185">Reference proteome</keyword>
<dbReference type="PATRIC" id="fig|451.8.peg.1523"/>
<evidence type="ECO:0000256" key="2">
    <source>
        <dbReference type="RuleBase" id="RU000363"/>
    </source>
</evidence>
<dbReference type="Gene3D" id="3.40.50.720">
    <property type="entry name" value="NAD(P)-binding Rossmann-like Domain"/>
    <property type="match status" value="1"/>
</dbReference>
<dbReference type="EMBL" id="LN614830">
    <property type="protein sequence ID" value="CEG61070.1"/>
    <property type="molecule type" value="Genomic_DNA"/>
</dbReference>
<gene>
    <name evidence="3" type="primary">yvaG</name>
    <name evidence="3" type="ORF">LMI_1776</name>
    <name evidence="4" type="ORF">SAMN02982997_01283</name>
</gene>
<dbReference type="KEGG" id="tmc:LMI_1776"/>
<dbReference type="EMBL" id="FMVN01000006">
    <property type="protein sequence ID" value="SCY29292.1"/>
    <property type="molecule type" value="Genomic_DNA"/>
</dbReference>